<evidence type="ECO:0000313" key="3">
    <source>
        <dbReference type="Proteomes" id="UP001056855"/>
    </source>
</evidence>
<organism evidence="2 3">
    <name type="scientific">Natronosalvus rutilus</name>
    <dbReference type="NCBI Taxonomy" id="2953753"/>
    <lineage>
        <taxon>Archaea</taxon>
        <taxon>Methanobacteriati</taxon>
        <taxon>Methanobacteriota</taxon>
        <taxon>Stenosarchaea group</taxon>
        <taxon>Halobacteria</taxon>
        <taxon>Halobacteriales</taxon>
        <taxon>Natrialbaceae</taxon>
        <taxon>Natronosalvus</taxon>
    </lineage>
</organism>
<feature type="domain" description="Polymerase nucleotidyl transferase" evidence="1">
    <location>
        <begin position="2"/>
        <end position="44"/>
    </location>
</feature>
<protein>
    <submittedName>
        <fullName evidence="2">Nucleotidyltransferase domain-containing protein</fullName>
    </submittedName>
</protein>
<keyword evidence="2" id="KW-0614">Plasmid</keyword>
<dbReference type="Gene3D" id="3.30.460.10">
    <property type="entry name" value="Beta Polymerase, domain 2"/>
    <property type="match status" value="1"/>
</dbReference>
<dbReference type="GeneID" id="300796339"/>
<dbReference type="InterPro" id="IPR043519">
    <property type="entry name" value="NT_sf"/>
</dbReference>
<dbReference type="RefSeq" id="WP_254161249.1">
    <property type="nucleotide sequence ID" value="NZ_CP100356.1"/>
</dbReference>
<evidence type="ECO:0000259" key="1">
    <source>
        <dbReference type="Pfam" id="PF01909"/>
    </source>
</evidence>
<accession>A0A9E7SWV3</accession>
<sequence>MLLFGSVARGEADRRSDIDCFVLVRTDRATNQRRAHEISQKLVEQRFDGERYKFQVLVESHESAKRQADRLREIVADGVTLYETDTLSEVKTEVLA</sequence>
<name>A0A9E7SWV3_9EURY</name>
<dbReference type="SUPFAM" id="SSF81301">
    <property type="entry name" value="Nucleotidyltransferase"/>
    <property type="match status" value="1"/>
</dbReference>
<gene>
    <name evidence="2" type="ORF">NGM29_19590</name>
</gene>
<proteinExistence type="predicted"/>
<dbReference type="KEGG" id="sawl:NGM29_19590"/>
<dbReference type="Proteomes" id="UP001056855">
    <property type="component" value="Plasmid unnamed1"/>
</dbReference>
<dbReference type="AlphaFoldDB" id="A0A9E7SWV3"/>
<dbReference type="CDD" id="cd05403">
    <property type="entry name" value="NT_KNTase_like"/>
    <property type="match status" value="1"/>
</dbReference>
<dbReference type="EMBL" id="CP100356">
    <property type="protein sequence ID" value="UTF55825.1"/>
    <property type="molecule type" value="Genomic_DNA"/>
</dbReference>
<dbReference type="Pfam" id="PF01909">
    <property type="entry name" value="NTP_transf_2"/>
    <property type="match status" value="1"/>
</dbReference>
<reference evidence="2" key="1">
    <citation type="submission" date="2022-06" db="EMBL/GenBank/DDBJ databases">
        <title>Diverse halophilic archaea isolated from saline environments.</title>
        <authorList>
            <person name="Cui H.-L."/>
        </authorList>
    </citation>
    <scope>NUCLEOTIDE SEQUENCE</scope>
    <source>
        <strain evidence="2">WLHS1</strain>
        <plasmid evidence="2">unnamed1</plasmid>
    </source>
</reference>
<geneLocation type="plasmid" evidence="2 3">
    <name>unnamed1</name>
</geneLocation>
<dbReference type="GO" id="GO:0016779">
    <property type="term" value="F:nucleotidyltransferase activity"/>
    <property type="evidence" value="ECO:0007669"/>
    <property type="project" value="InterPro"/>
</dbReference>
<keyword evidence="3" id="KW-1185">Reference proteome</keyword>
<dbReference type="InterPro" id="IPR002934">
    <property type="entry name" value="Polymerase_NTP_transf_dom"/>
</dbReference>
<evidence type="ECO:0000313" key="2">
    <source>
        <dbReference type="EMBL" id="UTF55825.1"/>
    </source>
</evidence>